<keyword evidence="8" id="KW-1185">Reference proteome</keyword>
<evidence type="ECO:0000259" key="6">
    <source>
        <dbReference type="Pfam" id="PF00149"/>
    </source>
</evidence>
<dbReference type="InterPro" id="IPR029052">
    <property type="entry name" value="Metallo-depent_PP-like"/>
</dbReference>
<dbReference type="PANTHER" id="PTHR40942:SF4">
    <property type="entry name" value="CYTOCHROME C5"/>
    <property type="match status" value="1"/>
</dbReference>
<proteinExistence type="inferred from homology"/>
<evidence type="ECO:0000256" key="1">
    <source>
        <dbReference type="ARBA" id="ARBA00003413"/>
    </source>
</evidence>
<comment type="function">
    <text evidence="1 5">Hydrolyzes diadenosine 5',5'''-P1,P4-tetraphosphate to yield ADP.</text>
</comment>
<reference evidence="8" key="1">
    <citation type="journal article" date="2019" name="Int. J. Syst. Evol. Microbiol.">
        <title>The Global Catalogue of Microorganisms (GCM) 10K type strain sequencing project: providing services to taxonomists for standard genome sequencing and annotation.</title>
        <authorList>
            <consortium name="The Broad Institute Genomics Platform"/>
            <consortium name="The Broad Institute Genome Sequencing Center for Infectious Disease"/>
            <person name="Wu L."/>
            <person name="Ma J."/>
        </authorList>
    </citation>
    <scope>NUCLEOTIDE SEQUENCE [LARGE SCALE GENOMIC DNA]</scope>
    <source>
        <strain evidence="8">CGMCC 1.15341</strain>
    </source>
</reference>
<evidence type="ECO:0000256" key="4">
    <source>
        <dbReference type="ARBA" id="ARBA00049417"/>
    </source>
</evidence>
<feature type="domain" description="Calcineurin-like phosphoesterase" evidence="6">
    <location>
        <begin position="24"/>
        <end position="150"/>
    </location>
</feature>
<organism evidence="7 8">
    <name type="scientific">Marinobacterium zhoushanense</name>
    <dbReference type="NCBI Taxonomy" id="1679163"/>
    <lineage>
        <taxon>Bacteria</taxon>
        <taxon>Pseudomonadati</taxon>
        <taxon>Pseudomonadota</taxon>
        <taxon>Gammaproteobacteria</taxon>
        <taxon>Oceanospirillales</taxon>
        <taxon>Oceanospirillaceae</taxon>
        <taxon>Marinobacterium</taxon>
    </lineage>
</organism>
<comment type="similarity">
    <text evidence="2 5">Belongs to the Ap4A hydrolase family.</text>
</comment>
<protein>
    <recommendedName>
        <fullName evidence="5">Bis(5'-nucleosyl)-tetraphosphatase, symmetrical</fullName>
        <ecNumber evidence="5">3.6.1.41</ecNumber>
    </recommendedName>
    <alternativeName>
        <fullName evidence="5">Ap4A hydrolase</fullName>
    </alternativeName>
    <alternativeName>
        <fullName evidence="5">Diadenosine 5',5'''-P1,P4-tetraphosphate pyrophosphohydrolase</fullName>
    </alternativeName>
    <alternativeName>
        <fullName evidence="5">Diadenosine tetraphosphatase</fullName>
    </alternativeName>
</protein>
<keyword evidence="3 5" id="KW-0378">Hydrolase</keyword>
<gene>
    <name evidence="5 7" type="primary">apaH</name>
    <name evidence="7" type="ORF">GCM10011352_35940</name>
</gene>
<dbReference type="PIRSF" id="PIRSF000903">
    <property type="entry name" value="B5n-ttraPtase_sm"/>
    <property type="match status" value="1"/>
</dbReference>
<comment type="catalytic activity">
    <reaction evidence="4 5">
        <text>P(1),P(4)-bis(5'-adenosyl) tetraphosphate + H2O = 2 ADP + 2 H(+)</text>
        <dbReference type="Rhea" id="RHEA:24252"/>
        <dbReference type="ChEBI" id="CHEBI:15377"/>
        <dbReference type="ChEBI" id="CHEBI:15378"/>
        <dbReference type="ChEBI" id="CHEBI:58141"/>
        <dbReference type="ChEBI" id="CHEBI:456216"/>
        <dbReference type="EC" id="3.6.1.41"/>
    </reaction>
</comment>
<dbReference type="InterPro" id="IPR004843">
    <property type="entry name" value="Calcineurin-like_PHP"/>
</dbReference>
<name>A0ABQ1KS07_9GAMM</name>
<dbReference type="EMBL" id="BMIJ01000008">
    <property type="protein sequence ID" value="GGC06548.1"/>
    <property type="molecule type" value="Genomic_DNA"/>
</dbReference>
<comment type="caution">
    <text evidence="7">The sequence shown here is derived from an EMBL/GenBank/DDBJ whole genome shotgun (WGS) entry which is preliminary data.</text>
</comment>
<evidence type="ECO:0000256" key="2">
    <source>
        <dbReference type="ARBA" id="ARBA00005419"/>
    </source>
</evidence>
<evidence type="ECO:0000313" key="8">
    <source>
        <dbReference type="Proteomes" id="UP000629025"/>
    </source>
</evidence>
<dbReference type="NCBIfam" id="NF001204">
    <property type="entry name" value="PRK00166.1"/>
    <property type="match status" value="1"/>
</dbReference>
<sequence>MTPGGIGYHIALSIWVQWYSMATYAVGDIQGCYDEFITLLDKIGFNDDDQLWIAGDLVNRGPKSLEVLRFVKRLGSRARCVLGNHDLHLLAIHHGTASGKRKDTLTPVLEAEDRDELMHWLQQQPLLVDDKELGYVMTHAGIPPHWSLKLAKSLAHEVEQVLRSTLANEYFRHMYGNQPDTWQEKLKGWDRLRLITNYFTRMRFLTPSGKLEFSANGGLDTQPEGYFPWYELPRARTLKRTQLFGHWAALGSTGREDVIALDTGCVWGNQLTAVRLEDGQLFSCDCVGHLDFNH</sequence>
<dbReference type="HAMAP" id="MF_00199">
    <property type="entry name" value="ApaH"/>
    <property type="match status" value="1"/>
</dbReference>
<dbReference type="Proteomes" id="UP000629025">
    <property type="component" value="Unassembled WGS sequence"/>
</dbReference>
<dbReference type="InterPro" id="IPR004617">
    <property type="entry name" value="ApaH"/>
</dbReference>
<evidence type="ECO:0000313" key="7">
    <source>
        <dbReference type="EMBL" id="GGC06548.1"/>
    </source>
</evidence>
<accession>A0ABQ1KS07</accession>
<dbReference type="CDD" id="cd07422">
    <property type="entry name" value="MPP_ApaH"/>
    <property type="match status" value="1"/>
</dbReference>
<evidence type="ECO:0000256" key="3">
    <source>
        <dbReference type="ARBA" id="ARBA00022801"/>
    </source>
</evidence>
<dbReference type="NCBIfam" id="TIGR00668">
    <property type="entry name" value="apaH"/>
    <property type="match status" value="1"/>
</dbReference>
<dbReference type="Pfam" id="PF00149">
    <property type="entry name" value="Metallophos"/>
    <property type="match status" value="1"/>
</dbReference>
<evidence type="ECO:0000256" key="5">
    <source>
        <dbReference type="HAMAP-Rule" id="MF_00199"/>
    </source>
</evidence>
<dbReference type="Gene3D" id="3.60.21.10">
    <property type="match status" value="1"/>
</dbReference>
<dbReference type="PANTHER" id="PTHR40942">
    <property type="match status" value="1"/>
</dbReference>
<dbReference type="SUPFAM" id="SSF56300">
    <property type="entry name" value="Metallo-dependent phosphatases"/>
    <property type="match status" value="1"/>
</dbReference>
<dbReference type="EC" id="3.6.1.41" evidence="5"/>